<dbReference type="Pfam" id="PF00248">
    <property type="entry name" value="Aldo_ket_red"/>
    <property type="match status" value="1"/>
</dbReference>
<accession>A0ABR3N3P6</accession>
<dbReference type="PANTHER" id="PTHR43827:SF11">
    <property type="entry name" value="GLYOXAL REDUCTASE-LIKE"/>
    <property type="match status" value="1"/>
</dbReference>
<dbReference type="SUPFAM" id="SSF51430">
    <property type="entry name" value="NAD(P)-linked oxidoreductase"/>
    <property type="match status" value="1"/>
</dbReference>
<dbReference type="PRINTS" id="PR00069">
    <property type="entry name" value="ALDKETRDTASE"/>
</dbReference>
<sequence length="355" mass="40214">MTTNSDWSNATSSETQNRCYLYSDESFNHRNMFRPRRHMSKSLNLERVEVTGDCLSFHFQKTCWSLQMTDLQPSVLLNTGTQMPLLGLGTFRLQGQEDTYNAVDAALTAGYRAFDTAAVYRNEAHLGHALRCLLPKHGLSREDVFITSKLGPKDQGSKARDGCLRSLEQLGLGYIDLYLIHWPGTQGLPVGDKRNPENRTHSWTVLEEFYSEGKFRAIGVSNYTVDHMQELMKSCKVSPAVLQVEFHPKLVQKDLRALCKESGVCFQAYSSLGTGLLLSDHVVLDLAKKYGRTSAQVLLRWAIQQNISVLPKSRQPERVEENGRLFDFEISEEDMGRLSALDCGEKFCWDPTQVF</sequence>
<protein>
    <recommendedName>
        <fullName evidence="2">NADP-dependent oxidoreductase domain-containing protein</fullName>
    </recommendedName>
</protein>
<organism evidence="3 4">
    <name type="scientific">Cirrhinus molitorella</name>
    <name type="common">mud carp</name>
    <dbReference type="NCBI Taxonomy" id="172907"/>
    <lineage>
        <taxon>Eukaryota</taxon>
        <taxon>Metazoa</taxon>
        <taxon>Chordata</taxon>
        <taxon>Craniata</taxon>
        <taxon>Vertebrata</taxon>
        <taxon>Euteleostomi</taxon>
        <taxon>Actinopterygii</taxon>
        <taxon>Neopterygii</taxon>
        <taxon>Teleostei</taxon>
        <taxon>Ostariophysi</taxon>
        <taxon>Cypriniformes</taxon>
        <taxon>Cyprinidae</taxon>
        <taxon>Labeoninae</taxon>
        <taxon>Labeonini</taxon>
        <taxon>Cirrhinus</taxon>
    </lineage>
</organism>
<dbReference type="PANTHER" id="PTHR43827">
    <property type="entry name" value="2,5-DIKETO-D-GLUCONIC ACID REDUCTASE"/>
    <property type="match status" value="1"/>
</dbReference>
<proteinExistence type="inferred from homology"/>
<dbReference type="InterPro" id="IPR036812">
    <property type="entry name" value="NAD(P)_OxRdtase_dom_sf"/>
</dbReference>
<gene>
    <name evidence="3" type="ORF">QQF64_030564</name>
</gene>
<dbReference type="Gene3D" id="3.20.20.100">
    <property type="entry name" value="NADP-dependent oxidoreductase domain"/>
    <property type="match status" value="1"/>
</dbReference>
<dbReference type="InterPro" id="IPR023210">
    <property type="entry name" value="NADP_OxRdtase_dom"/>
</dbReference>
<dbReference type="InterPro" id="IPR020471">
    <property type="entry name" value="AKR"/>
</dbReference>
<keyword evidence="4" id="KW-1185">Reference proteome</keyword>
<dbReference type="PROSITE" id="PS00062">
    <property type="entry name" value="ALDOKETO_REDUCTASE_2"/>
    <property type="match status" value="1"/>
</dbReference>
<dbReference type="PROSITE" id="PS00798">
    <property type="entry name" value="ALDOKETO_REDUCTASE_1"/>
    <property type="match status" value="1"/>
</dbReference>
<evidence type="ECO:0000313" key="3">
    <source>
        <dbReference type="EMBL" id="KAL1271548.1"/>
    </source>
</evidence>
<dbReference type="EMBL" id="JAYMGO010000007">
    <property type="protein sequence ID" value="KAL1271548.1"/>
    <property type="molecule type" value="Genomic_DNA"/>
</dbReference>
<comment type="caution">
    <text evidence="3">The sequence shown here is derived from an EMBL/GenBank/DDBJ whole genome shotgun (WGS) entry which is preliminary data.</text>
</comment>
<feature type="domain" description="NADP-dependent oxidoreductase" evidence="2">
    <location>
        <begin position="86"/>
        <end position="341"/>
    </location>
</feature>
<dbReference type="InterPro" id="IPR018170">
    <property type="entry name" value="Aldo/ket_reductase_CS"/>
</dbReference>
<reference evidence="3 4" key="1">
    <citation type="submission" date="2023-09" db="EMBL/GenBank/DDBJ databases">
        <authorList>
            <person name="Wang M."/>
        </authorList>
    </citation>
    <scope>NUCLEOTIDE SEQUENCE [LARGE SCALE GENOMIC DNA]</scope>
    <source>
        <strain evidence="3">GT-2023</strain>
        <tissue evidence="3">Liver</tissue>
    </source>
</reference>
<evidence type="ECO:0000256" key="1">
    <source>
        <dbReference type="ARBA" id="ARBA00007905"/>
    </source>
</evidence>
<name>A0ABR3N3P6_9TELE</name>
<comment type="similarity">
    <text evidence="1">Belongs to the aldo/keto reductase family.</text>
</comment>
<dbReference type="Proteomes" id="UP001558613">
    <property type="component" value="Unassembled WGS sequence"/>
</dbReference>
<evidence type="ECO:0000259" key="2">
    <source>
        <dbReference type="Pfam" id="PF00248"/>
    </source>
</evidence>
<dbReference type="CDD" id="cd19136">
    <property type="entry name" value="AKR_DrGR-like"/>
    <property type="match status" value="1"/>
</dbReference>
<evidence type="ECO:0000313" key="4">
    <source>
        <dbReference type="Proteomes" id="UP001558613"/>
    </source>
</evidence>